<dbReference type="OrthoDB" id="6620093at2"/>
<gene>
    <name evidence="2" type="ORF">SAMN05421642_110183</name>
</gene>
<dbReference type="GO" id="GO:0016758">
    <property type="term" value="F:hexosyltransferase activity"/>
    <property type="evidence" value="ECO:0007669"/>
    <property type="project" value="UniProtKB-ARBA"/>
</dbReference>
<feature type="domain" description="Erythromycin biosynthesis protein CIII-like C-terminal" evidence="1">
    <location>
        <begin position="223"/>
        <end position="365"/>
    </location>
</feature>
<dbReference type="InterPro" id="IPR002213">
    <property type="entry name" value="UDP_glucos_trans"/>
</dbReference>
<dbReference type="InterPro" id="IPR050426">
    <property type="entry name" value="Glycosyltransferase_28"/>
</dbReference>
<dbReference type="GO" id="GO:0017000">
    <property type="term" value="P:antibiotic biosynthetic process"/>
    <property type="evidence" value="ECO:0007669"/>
    <property type="project" value="UniProtKB-ARBA"/>
</dbReference>
<evidence type="ECO:0000313" key="3">
    <source>
        <dbReference type="Proteomes" id="UP000198327"/>
    </source>
</evidence>
<evidence type="ECO:0000313" key="2">
    <source>
        <dbReference type="EMBL" id="SNT17643.1"/>
    </source>
</evidence>
<organism evidence="2 3">
    <name type="scientific">Rhodococcoides kyotonense</name>
    <dbReference type="NCBI Taxonomy" id="398843"/>
    <lineage>
        <taxon>Bacteria</taxon>
        <taxon>Bacillati</taxon>
        <taxon>Actinomycetota</taxon>
        <taxon>Actinomycetes</taxon>
        <taxon>Mycobacteriales</taxon>
        <taxon>Nocardiaceae</taxon>
        <taxon>Rhodococcoides</taxon>
    </lineage>
</organism>
<accession>A0A239KJ50</accession>
<dbReference type="InterPro" id="IPR010610">
    <property type="entry name" value="EryCIII-like_C"/>
</dbReference>
<dbReference type="Pfam" id="PF06722">
    <property type="entry name" value="EryCIII-like_C"/>
    <property type="match status" value="1"/>
</dbReference>
<dbReference type="Gene3D" id="3.40.50.2000">
    <property type="entry name" value="Glycogen Phosphorylase B"/>
    <property type="match status" value="2"/>
</dbReference>
<dbReference type="Proteomes" id="UP000198327">
    <property type="component" value="Unassembled WGS sequence"/>
</dbReference>
<name>A0A239KJ50_9NOCA</name>
<dbReference type="PANTHER" id="PTHR48050:SF13">
    <property type="entry name" value="STEROL 3-BETA-GLUCOSYLTRANSFERASE UGT80A2"/>
    <property type="match status" value="1"/>
</dbReference>
<sequence>MRILVTACGGEGHLGPLLPFVSAARDRGDDVLLVVPPAQEDTARATGCRYETTGSPDKELKSRIHRDLQSGDREVRVRAAEVELFGRLLTDAALPTMHSAAETFRPDLVLREPCDYASAIVAHRMDIPVTTVGISPGRADISGLKLASEVIEPIQPGTRKYVEAAPYLTRFPIDDATGYPDTRRYGFRVACDRSTSTSTPVVWLTFGTVNTAFEQIEGTWTAALEALGSLDVQVVASVGRGGRRYPAPPNVEVVDWVEASDILGRASAVVCHGGSGTTLSALAAGVPVVTVPMLADQPANASMVESLGAGITVAPKAGTKIQGLTSDDVPRLRAAVEDVLEDRRYRTAAKRVADLYATLPTVAEALDSVG</sequence>
<dbReference type="GO" id="GO:0008194">
    <property type="term" value="F:UDP-glycosyltransferase activity"/>
    <property type="evidence" value="ECO:0007669"/>
    <property type="project" value="InterPro"/>
</dbReference>
<keyword evidence="2" id="KW-0808">Transferase</keyword>
<protein>
    <submittedName>
        <fullName evidence="2">UDP:flavonoid glycosyltransferase YjiC, YdhE family</fullName>
    </submittedName>
</protein>
<dbReference type="EMBL" id="FZOW01000010">
    <property type="protein sequence ID" value="SNT17643.1"/>
    <property type="molecule type" value="Genomic_DNA"/>
</dbReference>
<keyword evidence="3" id="KW-1185">Reference proteome</keyword>
<evidence type="ECO:0000259" key="1">
    <source>
        <dbReference type="Pfam" id="PF06722"/>
    </source>
</evidence>
<dbReference type="SUPFAM" id="SSF53756">
    <property type="entry name" value="UDP-Glycosyltransferase/glycogen phosphorylase"/>
    <property type="match status" value="1"/>
</dbReference>
<dbReference type="RefSeq" id="WP_089248653.1">
    <property type="nucleotide sequence ID" value="NZ_FZOW01000010.1"/>
</dbReference>
<dbReference type="PANTHER" id="PTHR48050">
    <property type="entry name" value="STEROL 3-BETA-GLUCOSYLTRANSFERASE"/>
    <property type="match status" value="1"/>
</dbReference>
<dbReference type="AlphaFoldDB" id="A0A239KJ50"/>
<reference evidence="3" key="1">
    <citation type="submission" date="2017-06" db="EMBL/GenBank/DDBJ databases">
        <authorList>
            <person name="Varghese N."/>
            <person name="Submissions S."/>
        </authorList>
    </citation>
    <scope>NUCLEOTIDE SEQUENCE [LARGE SCALE GENOMIC DNA]</scope>
    <source>
        <strain evidence="3">JCM 23211</strain>
    </source>
</reference>
<proteinExistence type="predicted"/>
<dbReference type="CDD" id="cd03784">
    <property type="entry name" value="GT1_Gtf-like"/>
    <property type="match status" value="1"/>
</dbReference>